<dbReference type="Proteomes" id="UP001175271">
    <property type="component" value="Unassembled WGS sequence"/>
</dbReference>
<proteinExistence type="predicted"/>
<keyword evidence="3" id="KW-1185">Reference proteome</keyword>
<comment type="caution">
    <text evidence="2">The sequence shown here is derived from an EMBL/GenBank/DDBJ whole genome shotgun (WGS) entry which is preliminary data.</text>
</comment>
<name>A0AA39LJB7_9BILA</name>
<gene>
    <name evidence="2" type="ORF">QR680_003000</name>
</gene>
<dbReference type="AlphaFoldDB" id="A0AA39LJB7"/>
<evidence type="ECO:0000313" key="2">
    <source>
        <dbReference type="EMBL" id="KAK0399348.1"/>
    </source>
</evidence>
<reference evidence="2" key="1">
    <citation type="submission" date="2023-06" db="EMBL/GenBank/DDBJ databases">
        <title>Genomic analysis of the entomopathogenic nematode Steinernema hermaphroditum.</title>
        <authorList>
            <person name="Schwarz E.M."/>
            <person name="Heppert J.K."/>
            <person name="Baniya A."/>
            <person name="Schwartz H.T."/>
            <person name="Tan C.-H."/>
            <person name="Antoshechkin I."/>
            <person name="Sternberg P.W."/>
            <person name="Goodrich-Blair H."/>
            <person name="Dillman A.R."/>
        </authorList>
    </citation>
    <scope>NUCLEOTIDE SEQUENCE</scope>
    <source>
        <strain evidence="2">PS9179</strain>
        <tissue evidence="2">Whole animal</tissue>
    </source>
</reference>
<feature type="region of interest" description="Disordered" evidence="1">
    <location>
        <begin position="123"/>
        <end position="153"/>
    </location>
</feature>
<protein>
    <submittedName>
        <fullName evidence="2">Uncharacterized protein</fullName>
    </submittedName>
</protein>
<dbReference type="EMBL" id="JAUCMV010000005">
    <property type="protein sequence ID" value="KAK0399348.1"/>
    <property type="molecule type" value="Genomic_DNA"/>
</dbReference>
<sequence length="153" mass="17399">MSDNYCDQIRELCRQISQYADEAEADGTAASRSVYMTLQLLREIVAVHESERARSPDTTTSSTHQVLGEFPSRQLIVLYCRECENREPHERHESLRVEETFFECMECANRVFLYTEDEADFWYGDNDDTHGSPGPQGQNGGDDDSSNEVSSSV</sequence>
<evidence type="ECO:0000256" key="1">
    <source>
        <dbReference type="SAM" id="MobiDB-lite"/>
    </source>
</evidence>
<accession>A0AA39LJB7</accession>
<organism evidence="2 3">
    <name type="scientific">Steinernema hermaphroditum</name>
    <dbReference type="NCBI Taxonomy" id="289476"/>
    <lineage>
        <taxon>Eukaryota</taxon>
        <taxon>Metazoa</taxon>
        <taxon>Ecdysozoa</taxon>
        <taxon>Nematoda</taxon>
        <taxon>Chromadorea</taxon>
        <taxon>Rhabditida</taxon>
        <taxon>Tylenchina</taxon>
        <taxon>Panagrolaimomorpha</taxon>
        <taxon>Strongyloidoidea</taxon>
        <taxon>Steinernematidae</taxon>
        <taxon>Steinernema</taxon>
    </lineage>
</organism>
<evidence type="ECO:0000313" key="3">
    <source>
        <dbReference type="Proteomes" id="UP001175271"/>
    </source>
</evidence>